<evidence type="ECO:0000256" key="1">
    <source>
        <dbReference type="SAM" id="MobiDB-lite"/>
    </source>
</evidence>
<comment type="caution">
    <text evidence="2">The sequence shown here is derived from an EMBL/GenBank/DDBJ whole genome shotgun (WGS) entry which is preliminary data.</text>
</comment>
<protein>
    <recommendedName>
        <fullName evidence="4">RRM domain-containing protein</fullName>
    </recommendedName>
</protein>
<dbReference type="SUPFAM" id="SSF54928">
    <property type="entry name" value="RNA-binding domain, RBD"/>
    <property type="match status" value="1"/>
</dbReference>
<dbReference type="CDD" id="cd00590">
    <property type="entry name" value="RRM_SF"/>
    <property type="match status" value="1"/>
</dbReference>
<accession>A0A2A9PLM4</accession>
<feature type="region of interest" description="Disordered" evidence="1">
    <location>
        <begin position="314"/>
        <end position="334"/>
    </location>
</feature>
<feature type="compositionally biased region" description="Polar residues" evidence="1">
    <location>
        <begin position="97"/>
        <end position="113"/>
    </location>
</feature>
<feature type="region of interest" description="Disordered" evidence="1">
    <location>
        <begin position="223"/>
        <end position="280"/>
    </location>
</feature>
<gene>
    <name evidence="2" type="ORF">XA68_16220</name>
</gene>
<proteinExistence type="predicted"/>
<dbReference type="InterPro" id="IPR012677">
    <property type="entry name" value="Nucleotide-bd_a/b_plait_sf"/>
</dbReference>
<feature type="compositionally biased region" description="Low complexity" evidence="1">
    <location>
        <begin position="426"/>
        <end position="437"/>
    </location>
</feature>
<dbReference type="GO" id="GO:0003676">
    <property type="term" value="F:nucleic acid binding"/>
    <property type="evidence" value="ECO:0007669"/>
    <property type="project" value="InterPro"/>
</dbReference>
<keyword evidence="3" id="KW-1185">Reference proteome</keyword>
<feature type="region of interest" description="Disordered" evidence="1">
    <location>
        <begin position="1"/>
        <end position="54"/>
    </location>
</feature>
<name>A0A2A9PLM4_OPHUN</name>
<evidence type="ECO:0008006" key="4">
    <source>
        <dbReference type="Google" id="ProtNLM"/>
    </source>
</evidence>
<evidence type="ECO:0000313" key="2">
    <source>
        <dbReference type="EMBL" id="PFH61792.1"/>
    </source>
</evidence>
<feature type="compositionally biased region" description="Polar residues" evidence="1">
    <location>
        <begin position="36"/>
        <end position="46"/>
    </location>
</feature>
<reference evidence="2 3" key="2">
    <citation type="journal article" date="2017" name="Sci. Rep.">
        <title>Ant-infecting Ophiocordyceps genomes reveal a high diversity of potential behavioral manipulation genes and a possible major role for enterotoxins.</title>
        <authorList>
            <person name="de Bekker C."/>
            <person name="Ohm R.A."/>
            <person name="Evans H.C."/>
            <person name="Brachmann A."/>
            <person name="Hughes D.P."/>
        </authorList>
    </citation>
    <scope>NUCLEOTIDE SEQUENCE [LARGE SCALE GENOMIC DNA]</scope>
    <source>
        <strain evidence="2 3">SC16a</strain>
    </source>
</reference>
<feature type="region of interest" description="Disordered" evidence="1">
    <location>
        <begin position="84"/>
        <end position="117"/>
    </location>
</feature>
<reference evidence="2 3" key="1">
    <citation type="journal article" date="2015" name="BMC Genomics">
        <title>Gene expression during zombie ant biting behavior reflects the complexity underlying fungal parasitic behavioral manipulation.</title>
        <authorList>
            <person name="de Bekker C."/>
            <person name="Ohm R.A."/>
            <person name="Loreto R.G."/>
            <person name="Sebastian A."/>
            <person name="Albert I."/>
            <person name="Merrow M."/>
            <person name="Brachmann A."/>
            <person name="Hughes D.P."/>
        </authorList>
    </citation>
    <scope>NUCLEOTIDE SEQUENCE [LARGE SCALE GENOMIC DNA]</scope>
    <source>
        <strain evidence="2 3">SC16a</strain>
    </source>
</reference>
<organism evidence="2 3">
    <name type="scientific">Ophiocordyceps unilateralis</name>
    <name type="common">Zombie-ant fungus</name>
    <name type="synonym">Torrubia unilateralis</name>
    <dbReference type="NCBI Taxonomy" id="268505"/>
    <lineage>
        <taxon>Eukaryota</taxon>
        <taxon>Fungi</taxon>
        <taxon>Dikarya</taxon>
        <taxon>Ascomycota</taxon>
        <taxon>Pezizomycotina</taxon>
        <taxon>Sordariomycetes</taxon>
        <taxon>Hypocreomycetidae</taxon>
        <taxon>Hypocreales</taxon>
        <taxon>Ophiocordycipitaceae</taxon>
        <taxon>Ophiocordyceps</taxon>
    </lineage>
</organism>
<sequence>MAGDASDFQKFITDARERKRNEALADRIFSRDRRQSAPSRPQNTPGRSLASRVGVNKRASYGSWRPSKGDLNTAWPHDLHDTVNHRRQHASSHESPRTGTNRRQGTAQRSSRLASAMDKMDVDQLHVRRGNTTAPTPSTRGISIKGLAGPFCVMAQNFAPGTTAADIESAMTPIGGEMIRCDIVKTTPLLVAEMVFASREAAERVIETFNEKTADGRVLKVYFQGDDHGQSQEPARAPRPRRDDYPRDQVVDGTRGFTGDLMDTDDDAYNDDSSRPLLPEGMRACSSATLATGQQGSSVGLPCEPYFQSKCDTEPHRIKQQPRGPPPSSPRLTEIPLLPSVASRCPCWRRRKASSSQWPLFARTTKAPRAPWPDSNVGNEPANGERSPRPVFVAVHGIGVGPRSSLGGRDSTGRVIMNEKKNQNGSSNPAASVSVSSIHPTDRRRGASVPYLSHEPSQW</sequence>
<dbReference type="STRING" id="268505.A0A2A9PLM4"/>
<dbReference type="Gene3D" id="3.30.70.330">
    <property type="match status" value="1"/>
</dbReference>
<feature type="region of interest" description="Disordered" evidence="1">
    <location>
        <begin position="59"/>
        <end position="78"/>
    </location>
</feature>
<evidence type="ECO:0000313" key="3">
    <source>
        <dbReference type="Proteomes" id="UP000037136"/>
    </source>
</evidence>
<dbReference type="InterPro" id="IPR035979">
    <property type="entry name" value="RBD_domain_sf"/>
</dbReference>
<dbReference type="Proteomes" id="UP000037136">
    <property type="component" value="Unassembled WGS sequence"/>
</dbReference>
<dbReference type="EMBL" id="LAZP02000054">
    <property type="protein sequence ID" value="PFH61792.1"/>
    <property type="molecule type" value="Genomic_DNA"/>
</dbReference>
<feature type="region of interest" description="Disordered" evidence="1">
    <location>
        <begin position="362"/>
        <end position="459"/>
    </location>
</feature>
<dbReference type="AlphaFoldDB" id="A0A2A9PLM4"/>
<feature type="compositionally biased region" description="Basic and acidic residues" evidence="1">
    <location>
        <begin position="13"/>
        <end position="35"/>
    </location>
</feature>
<dbReference type="OrthoDB" id="5374349at2759"/>
<feature type="compositionally biased region" description="Basic and acidic residues" evidence="1">
    <location>
        <begin position="240"/>
        <end position="250"/>
    </location>
</feature>